<dbReference type="Proteomes" id="UP000887565">
    <property type="component" value="Unplaced"/>
</dbReference>
<sequence length="31" mass="3737">MLRSQKRSERCLDKNAKILRFQTASEEKLKE</sequence>
<accession>A0A915JNM8</accession>
<name>A0A915JNM8_ROMCU</name>
<evidence type="ECO:0000313" key="1">
    <source>
        <dbReference type="Proteomes" id="UP000887565"/>
    </source>
</evidence>
<proteinExistence type="predicted"/>
<evidence type="ECO:0000313" key="2">
    <source>
        <dbReference type="WBParaSite" id="nRc.2.0.1.t27849-RA"/>
    </source>
</evidence>
<protein>
    <submittedName>
        <fullName evidence="2">Uncharacterized protein</fullName>
    </submittedName>
</protein>
<organism evidence="1 2">
    <name type="scientific">Romanomermis culicivorax</name>
    <name type="common">Nematode worm</name>
    <dbReference type="NCBI Taxonomy" id="13658"/>
    <lineage>
        <taxon>Eukaryota</taxon>
        <taxon>Metazoa</taxon>
        <taxon>Ecdysozoa</taxon>
        <taxon>Nematoda</taxon>
        <taxon>Enoplea</taxon>
        <taxon>Dorylaimia</taxon>
        <taxon>Mermithida</taxon>
        <taxon>Mermithoidea</taxon>
        <taxon>Mermithidae</taxon>
        <taxon>Romanomermis</taxon>
    </lineage>
</organism>
<dbReference type="AlphaFoldDB" id="A0A915JNM8"/>
<dbReference type="WBParaSite" id="nRc.2.0.1.t27849-RA">
    <property type="protein sequence ID" value="nRc.2.0.1.t27849-RA"/>
    <property type="gene ID" value="nRc.2.0.1.g27849"/>
</dbReference>
<keyword evidence="1" id="KW-1185">Reference proteome</keyword>
<reference evidence="2" key="1">
    <citation type="submission" date="2022-11" db="UniProtKB">
        <authorList>
            <consortium name="WormBaseParasite"/>
        </authorList>
    </citation>
    <scope>IDENTIFICATION</scope>
</reference>